<dbReference type="SUPFAM" id="SSF53448">
    <property type="entry name" value="Nucleotide-diphospho-sugar transferases"/>
    <property type="match status" value="1"/>
</dbReference>
<dbReference type="OrthoDB" id="9807778at2"/>
<feature type="domain" description="Glycosyltransferase 2-like" evidence="9">
    <location>
        <begin position="6"/>
        <end position="168"/>
    </location>
</feature>
<dbReference type="GO" id="GO:0005886">
    <property type="term" value="C:plasma membrane"/>
    <property type="evidence" value="ECO:0007669"/>
    <property type="project" value="TreeGrafter"/>
</dbReference>
<dbReference type="GO" id="GO:0099621">
    <property type="term" value="F:undecaprenyl-phosphate 4-deoxy-4-formamido-L-arabinose transferase activity"/>
    <property type="evidence" value="ECO:0007669"/>
    <property type="project" value="UniProtKB-EC"/>
</dbReference>
<dbReference type="InterPro" id="IPR050256">
    <property type="entry name" value="Glycosyltransferase_2"/>
</dbReference>
<keyword evidence="7 8" id="KW-0472">Membrane</keyword>
<evidence type="ECO:0000256" key="1">
    <source>
        <dbReference type="ARBA" id="ARBA00022475"/>
    </source>
</evidence>
<dbReference type="GO" id="GO:0009103">
    <property type="term" value="P:lipopolysaccharide biosynthetic process"/>
    <property type="evidence" value="ECO:0007669"/>
    <property type="project" value="UniProtKB-KW"/>
</dbReference>
<dbReference type="PANTHER" id="PTHR48090:SF3">
    <property type="entry name" value="UNDECAPRENYL-PHOSPHATE 4-DEOXY-4-FORMAMIDO-L-ARABINOSE TRANSFERASE"/>
    <property type="match status" value="1"/>
</dbReference>
<evidence type="ECO:0000256" key="4">
    <source>
        <dbReference type="ARBA" id="ARBA00022692"/>
    </source>
</evidence>
<sequence length="317" mass="35871">MNPALSFVIPALNEEDSIEQLHSEILDVCEKNNLEFEIVFVDDGSRDSTWPKIQQLCRDHDSTRAIRFRQNFGKAAALRAGAAETKNPLIVTMDADLQDDPAEVPNLLEKLNEGFDVVSGWKQVRNDPLGKTLPSKVFNKLVSWLTGVKLQDHNCGFKVYRREVFDEVKLYGEMHRFVPVLAAARGFRIAQVAVNHRARQFGVSKYGLTRLPKGFLDLLTVSFLTGFNHRPQHVLGFAGLISFSLGFLGVAWMSIYWVLRMTMFEDWEPVHRRPILLYSFGGVLLGAQLLCMGFLAELIVAKNADTQIPYSITERED</sequence>
<evidence type="ECO:0000256" key="6">
    <source>
        <dbReference type="ARBA" id="ARBA00022989"/>
    </source>
</evidence>
<keyword evidence="2 10" id="KW-0328">Glycosyltransferase</keyword>
<keyword evidence="11" id="KW-1185">Reference proteome</keyword>
<evidence type="ECO:0000313" key="10">
    <source>
        <dbReference type="EMBL" id="QEG24164.1"/>
    </source>
</evidence>
<reference evidence="10 11" key="1">
    <citation type="submission" date="2019-08" db="EMBL/GenBank/DDBJ databases">
        <title>Deep-cultivation of Planctomycetes and their phenomic and genomic characterization uncovers novel biology.</title>
        <authorList>
            <person name="Wiegand S."/>
            <person name="Jogler M."/>
            <person name="Boedeker C."/>
            <person name="Pinto D."/>
            <person name="Vollmers J."/>
            <person name="Rivas-Marin E."/>
            <person name="Kohn T."/>
            <person name="Peeters S.H."/>
            <person name="Heuer A."/>
            <person name="Rast P."/>
            <person name="Oberbeckmann S."/>
            <person name="Bunk B."/>
            <person name="Jeske O."/>
            <person name="Meyerdierks A."/>
            <person name="Storesund J.E."/>
            <person name="Kallscheuer N."/>
            <person name="Luecker S."/>
            <person name="Lage O.M."/>
            <person name="Pohl T."/>
            <person name="Merkel B.J."/>
            <person name="Hornburger P."/>
            <person name="Mueller R.-W."/>
            <person name="Bruemmer F."/>
            <person name="Labrenz M."/>
            <person name="Spormann A.M."/>
            <person name="Op den Camp H."/>
            <person name="Overmann J."/>
            <person name="Amann R."/>
            <person name="Jetten M.S.M."/>
            <person name="Mascher T."/>
            <person name="Medema M.H."/>
            <person name="Devos D.P."/>
            <person name="Kaster A.-K."/>
            <person name="Ovreas L."/>
            <person name="Rohde M."/>
            <person name="Galperin M.Y."/>
            <person name="Jogler C."/>
        </authorList>
    </citation>
    <scope>NUCLEOTIDE SEQUENCE [LARGE SCALE GENOMIC DNA]</scope>
    <source>
        <strain evidence="10 11">FC18</strain>
    </source>
</reference>
<dbReference type="KEGG" id="mff:MFFC18_40800"/>
<feature type="transmembrane region" description="Helical" evidence="8">
    <location>
        <begin position="234"/>
        <end position="255"/>
    </location>
</feature>
<proteinExistence type="predicted"/>
<dbReference type="EMBL" id="CP042912">
    <property type="protein sequence ID" value="QEG24164.1"/>
    <property type="molecule type" value="Genomic_DNA"/>
</dbReference>
<name>A0A5B9PCZ1_9BACT</name>
<dbReference type="EC" id="2.4.2.53" evidence="10"/>
<keyword evidence="1" id="KW-1003">Cell membrane</keyword>
<dbReference type="AlphaFoldDB" id="A0A5B9PCZ1"/>
<organism evidence="10 11">
    <name type="scientific">Mariniblastus fucicola</name>
    <dbReference type="NCBI Taxonomy" id="980251"/>
    <lineage>
        <taxon>Bacteria</taxon>
        <taxon>Pseudomonadati</taxon>
        <taxon>Planctomycetota</taxon>
        <taxon>Planctomycetia</taxon>
        <taxon>Pirellulales</taxon>
        <taxon>Pirellulaceae</taxon>
        <taxon>Mariniblastus</taxon>
    </lineage>
</organism>
<gene>
    <name evidence="10" type="primary">arnC_3</name>
    <name evidence="10" type="ORF">MFFC18_40800</name>
</gene>
<dbReference type="Gene3D" id="3.90.550.10">
    <property type="entry name" value="Spore Coat Polysaccharide Biosynthesis Protein SpsA, Chain A"/>
    <property type="match status" value="1"/>
</dbReference>
<keyword evidence="3 10" id="KW-0808">Transferase</keyword>
<dbReference type="CDD" id="cd04187">
    <property type="entry name" value="DPM1_like_bac"/>
    <property type="match status" value="1"/>
</dbReference>
<evidence type="ECO:0000256" key="5">
    <source>
        <dbReference type="ARBA" id="ARBA00022985"/>
    </source>
</evidence>
<evidence type="ECO:0000256" key="7">
    <source>
        <dbReference type="ARBA" id="ARBA00023136"/>
    </source>
</evidence>
<evidence type="ECO:0000256" key="8">
    <source>
        <dbReference type="SAM" id="Phobius"/>
    </source>
</evidence>
<protein>
    <submittedName>
        <fullName evidence="10">Undecaprenyl-phosphate 4-deoxy-4-formamido-L-arabinose transferase</fullName>
        <ecNumber evidence="10">2.4.2.53</ecNumber>
    </submittedName>
</protein>
<evidence type="ECO:0000259" key="9">
    <source>
        <dbReference type="Pfam" id="PF00535"/>
    </source>
</evidence>
<dbReference type="PANTHER" id="PTHR48090">
    <property type="entry name" value="UNDECAPRENYL-PHOSPHATE 4-DEOXY-4-FORMAMIDO-L-ARABINOSE TRANSFERASE-RELATED"/>
    <property type="match status" value="1"/>
</dbReference>
<keyword evidence="6 8" id="KW-1133">Transmembrane helix</keyword>
<keyword evidence="5" id="KW-0448">Lipopolysaccharide biosynthesis</keyword>
<evidence type="ECO:0000256" key="3">
    <source>
        <dbReference type="ARBA" id="ARBA00022679"/>
    </source>
</evidence>
<accession>A0A5B9PCZ1</accession>
<evidence type="ECO:0000256" key="2">
    <source>
        <dbReference type="ARBA" id="ARBA00022676"/>
    </source>
</evidence>
<feature type="transmembrane region" description="Helical" evidence="8">
    <location>
        <begin position="275"/>
        <end position="300"/>
    </location>
</feature>
<dbReference type="InterPro" id="IPR029044">
    <property type="entry name" value="Nucleotide-diphossugar_trans"/>
</dbReference>
<dbReference type="RefSeq" id="WP_075083455.1">
    <property type="nucleotide sequence ID" value="NZ_CP042912.1"/>
</dbReference>
<dbReference type="Pfam" id="PF00535">
    <property type="entry name" value="Glycos_transf_2"/>
    <property type="match status" value="1"/>
</dbReference>
<evidence type="ECO:0000313" key="11">
    <source>
        <dbReference type="Proteomes" id="UP000322214"/>
    </source>
</evidence>
<dbReference type="STRING" id="980251.GCA_001642875_00656"/>
<keyword evidence="4 8" id="KW-0812">Transmembrane</keyword>
<dbReference type="InterPro" id="IPR001173">
    <property type="entry name" value="Glyco_trans_2-like"/>
</dbReference>
<dbReference type="Proteomes" id="UP000322214">
    <property type="component" value="Chromosome"/>
</dbReference>